<dbReference type="GO" id="GO:0030246">
    <property type="term" value="F:carbohydrate binding"/>
    <property type="evidence" value="ECO:0007669"/>
    <property type="project" value="InterPro"/>
</dbReference>
<dbReference type="GO" id="GO:0006013">
    <property type="term" value="P:mannose metabolic process"/>
    <property type="evidence" value="ECO:0007669"/>
    <property type="project" value="InterPro"/>
</dbReference>
<feature type="domain" description="Glycoside hydrolase family 38 central" evidence="5">
    <location>
        <begin position="268"/>
        <end position="346"/>
    </location>
</feature>
<evidence type="ECO:0000256" key="4">
    <source>
        <dbReference type="ARBA" id="ARBA00023295"/>
    </source>
</evidence>
<evidence type="ECO:0000313" key="6">
    <source>
        <dbReference type="EMBL" id="MBC1521472.1"/>
    </source>
</evidence>
<comment type="similarity">
    <text evidence="1">Belongs to the glycosyl hydrolase 38 family.</text>
</comment>
<dbReference type="InterPro" id="IPR037094">
    <property type="entry name" value="Glyco_hydro_38_cen_sf"/>
</dbReference>
<dbReference type="GO" id="GO:0046872">
    <property type="term" value="F:metal ion binding"/>
    <property type="evidence" value="ECO:0007669"/>
    <property type="project" value="UniProtKB-KW"/>
</dbReference>
<reference evidence="6 7" key="1">
    <citation type="submission" date="2020-03" db="EMBL/GenBank/DDBJ databases">
        <title>Soil Listeria distribution.</title>
        <authorList>
            <person name="Liao J."/>
            <person name="Wiedmann M."/>
        </authorList>
    </citation>
    <scope>NUCLEOTIDE SEQUENCE [LARGE SCALE GENOMIC DNA]</scope>
    <source>
        <strain evidence="6 7">FSL L7-1507</strain>
    </source>
</reference>
<evidence type="ECO:0000259" key="5">
    <source>
        <dbReference type="SMART" id="SM00872"/>
    </source>
</evidence>
<dbReference type="Gene3D" id="2.70.98.30">
    <property type="entry name" value="Golgi alpha-mannosidase II, domain 4"/>
    <property type="match status" value="1"/>
</dbReference>
<dbReference type="SUPFAM" id="SSF74650">
    <property type="entry name" value="Galactose mutarotase-like"/>
    <property type="match status" value="1"/>
</dbReference>
<accession>A0A841ZPU4</accession>
<dbReference type="Gene3D" id="3.20.110.10">
    <property type="entry name" value="Glycoside hydrolase 38, N terminal domain"/>
    <property type="match status" value="1"/>
</dbReference>
<dbReference type="Pfam" id="PF07748">
    <property type="entry name" value="Glyco_hydro_38C"/>
    <property type="match status" value="1"/>
</dbReference>
<comment type="caution">
    <text evidence="6">The sequence shown here is derived from an EMBL/GenBank/DDBJ whole genome shotgun (WGS) entry which is preliminary data.</text>
</comment>
<sequence>MAKKVHVIAHTHWDFEWYFTVNESSVQFVYHMDEVLRALEEGVLQYYLLDGQMSIVDDYLRFCPENRERIHALVRARKLFIGPWYTQTDELVISGESIVRNLQIGMARAKQLGGAMKIGYLPDSFGQGKDMPKIYRGMGISDTVFWRGVPNEKVQSRDFIWMSEDGSEVVAANIKNGYFVGVDLIEKENPEELITRVSEGAEMEQVLLPVGGDQRFVDFNLKERIAAYNAKLSGVELLESTYEDYLKSIQGEVLKRVSGEFISSSVSKIHRSIYSSRYDQKYMNDKLERRLIYQLEPLMLMAESLGIPYKKELLEEIWKLVLRNHAHDSAGGCNSDATNQIINERFKEADELSYSAVDYLTRKIAESRKNTKPNDLVFYNTLPYSVRKTVRFEVSVTSPSIRLWQEGREQACQILNSEKRYRGEIKRDESLYDPEKYYYLHTVSAEVEIPGLSFTTYEIEEVAEEVETGQTAGNSIENERYRFTLQSGQAMLVDKASGNEYVDFLWLEDGGDEGDTYDYSPAYHDDIYRLDFADAEVSIQTGELESRLLVSGNFAVARDLADRKAGKRSAHIPYQMEVRLARETERIEFNLKMDNQAQDHRMRLIVQTDIQAKHSYTDTPFGTISRPVIDPHLHDWKELNWREEPTAIFPMLHYLNVHNNKSSWTILVKGMKEYQIVGETFNQMAVTLFRSVGYLGRPDLIRRPGDASGNQYRYVETPDSQLEKELHFKFALVLDPAYDPAKFMRDYQHYAVSQPYYQIQNLNAFTTALKYFVSNPLPEKITEPPLNWQLKPEKLVFSSFSRANDGGIAIRFYNPSTTEEVPEEKIQLPRKMDVAFTSLNGEALTEKVFTEEVSLGHFKPGEIKTIVVYPN</sequence>
<dbReference type="InterPro" id="IPR028995">
    <property type="entry name" value="Glyco_hydro_57/38_cen_sf"/>
</dbReference>
<dbReference type="SMART" id="SM00872">
    <property type="entry name" value="Alpha-mann_mid"/>
    <property type="match status" value="1"/>
</dbReference>
<evidence type="ECO:0000313" key="7">
    <source>
        <dbReference type="Proteomes" id="UP000559885"/>
    </source>
</evidence>
<dbReference type="Pfam" id="PF09261">
    <property type="entry name" value="Alpha-mann_mid"/>
    <property type="match status" value="1"/>
</dbReference>
<dbReference type="GO" id="GO:0004559">
    <property type="term" value="F:alpha-mannosidase activity"/>
    <property type="evidence" value="ECO:0007669"/>
    <property type="project" value="InterPro"/>
</dbReference>
<dbReference type="PANTHER" id="PTHR46017:SF2">
    <property type="entry name" value="MANNOSYLGLYCERATE HYDROLASE"/>
    <property type="match status" value="1"/>
</dbReference>
<dbReference type="InterPro" id="IPR000602">
    <property type="entry name" value="Glyco_hydro_38_N"/>
</dbReference>
<organism evidence="6 7">
    <name type="scientific">Listeria aquatica</name>
    <dbReference type="NCBI Taxonomy" id="1494960"/>
    <lineage>
        <taxon>Bacteria</taxon>
        <taxon>Bacillati</taxon>
        <taxon>Bacillota</taxon>
        <taxon>Bacilli</taxon>
        <taxon>Bacillales</taxon>
        <taxon>Listeriaceae</taxon>
        <taxon>Listeria</taxon>
    </lineage>
</organism>
<evidence type="ECO:0000256" key="3">
    <source>
        <dbReference type="ARBA" id="ARBA00022801"/>
    </source>
</evidence>
<dbReference type="InterPro" id="IPR011330">
    <property type="entry name" value="Glyco_hydro/deAcase_b/a-brl"/>
</dbReference>
<gene>
    <name evidence="6" type="ORF">HB912_07410</name>
</gene>
<dbReference type="RefSeq" id="WP_185373414.1">
    <property type="nucleotide sequence ID" value="NZ_JAARRM010000002.1"/>
</dbReference>
<dbReference type="AlphaFoldDB" id="A0A841ZPU4"/>
<dbReference type="InterPro" id="IPR027291">
    <property type="entry name" value="Glyco_hydro_38_N_sf"/>
</dbReference>
<dbReference type="InterPro" id="IPR011682">
    <property type="entry name" value="Glyco_hydro_38_C"/>
</dbReference>
<evidence type="ECO:0000256" key="2">
    <source>
        <dbReference type="ARBA" id="ARBA00022723"/>
    </source>
</evidence>
<dbReference type="CDD" id="cd10815">
    <property type="entry name" value="GH38N_AMII_EcMngB_like"/>
    <property type="match status" value="1"/>
</dbReference>
<dbReference type="SUPFAM" id="SSF88713">
    <property type="entry name" value="Glycoside hydrolase/deacetylase"/>
    <property type="match status" value="1"/>
</dbReference>
<keyword evidence="4" id="KW-0326">Glycosidase</keyword>
<dbReference type="Gene3D" id="1.20.1270.50">
    <property type="entry name" value="Glycoside hydrolase family 38, central domain"/>
    <property type="match status" value="1"/>
</dbReference>
<dbReference type="EMBL" id="JAARRM010000002">
    <property type="protein sequence ID" value="MBC1521472.1"/>
    <property type="molecule type" value="Genomic_DNA"/>
</dbReference>
<keyword evidence="3" id="KW-0378">Hydrolase</keyword>
<dbReference type="GO" id="GO:0009313">
    <property type="term" value="P:oligosaccharide catabolic process"/>
    <property type="evidence" value="ECO:0007669"/>
    <property type="project" value="TreeGrafter"/>
</dbReference>
<keyword evidence="2" id="KW-0479">Metal-binding</keyword>
<dbReference type="Pfam" id="PF01074">
    <property type="entry name" value="Glyco_hydro_38N"/>
    <property type="match status" value="1"/>
</dbReference>
<dbReference type="SUPFAM" id="SSF88688">
    <property type="entry name" value="Families 57/38 glycoside transferase middle domain"/>
    <property type="match status" value="1"/>
</dbReference>
<proteinExistence type="inferred from homology"/>
<dbReference type="InterPro" id="IPR011013">
    <property type="entry name" value="Gal_mutarotase_sf_dom"/>
</dbReference>
<name>A0A841ZPU4_9LIST</name>
<dbReference type="PANTHER" id="PTHR46017">
    <property type="entry name" value="ALPHA-MANNOSIDASE 2C1"/>
    <property type="match status" value="1"/>
</dbReference>
<protein>
    <submittedName>
        <fullName evidence="6">Alpha-mannosidase</fullName>
    </submittedName>
</protein>
<dbReference type="Proteomes" id="UP000559885">
    <property type="component" value="Unassembled WGS sequence"/>
</dbReference>
<evidence type="ECO:0000256" key="1">
    <source>
        <dbReference type="ARBA" id="ARBA00009792"/>
    </source>
</evidence>
<dbReference type="InterPro" id="IPR015341">
    <property type="entry name" value="Glyco_hydro_38_cen"/>
</dbReference>